<feature type="transmembrane region" description="Helical" evidence="1">
    <location>
        <begin position="68"/>
        <end position="89"/>
    </location>
</feature>
<evidence type="ECO:0000313" key="3">
    <source>
        <dbReference type="Proteomes" id="UP001589797"/>
    </source>
</evidence>
<protein>
    <submittedName>
        <fullName evidence="2">Uncharacterized protein</fullName>
    </submittedName>
</protein>
<keyword evidence="1" id="KW-0812">Transmembrane</keyword>
<keyword evidence="1" id="KW-1133">Transmembrane helix</keyword>
<evidence type="ECO:0000313" key="2">
    <source>
        <dbReference type="EMBL" id="MFC0263897.1"/>
    </source>
</evidence>
<proteinExistence type="predicted"/>
<dbReference type="Proteomes" id="UP001589797">
    <property type="component" value="Unassembled WGS sequence"/>
</dbReference>
<reference evidence="2 3" key="1">
    <citation type="submission" date="2024-09" db="EMBL/GenBank/DDBJ databases">
        <authorList>
            <person name="Sun Q."/>
            <person name="Mori K."/>
        </authorList>
    </citation>
    <scope>NUCLEOTIDE SEQUENCE [LARGE SCALE GENOMIC DNA]</scope>
    <source>
        <strain evidence="2 3">CCM 7650</strain>
    </source>
</reference>
<dbReference type="EMBL" id="JBHLWI010000039">
    <property type="protein sequence ID" value="MFC0263897.1"/>
    <property type="molecule type" value="Genomic_DNA"/>
</dbReference>
<gene>
    <name evidence="2" type="ORF">ACFFIP_14480</name>
</gene>
<keyword evidence="3" id="KW-1185">Reference proteome</keyword>
<evidence type="ECO:0000256" key="1">
    <source>
        <dbReference type="SAM" id="Phobius"/>
    </source>
</evidence>
<comment type="caution">
    <text evidence="2">The sequence shown here is derived from an EMBL/GenBank/DDBJ whole genome shotgun (WGS) entry which is preliminary data.</text>
</comment>
<accession>A0ABV6FVR9</accession>
<keyword evidence="1" id="KW-0472">Membrane</keyword>
<sequence length="141" mass="16741">MKNRLDILLQRYWEGETSLEEEKELRSLLLQPEGYEAEKSFFLGIAEYTNLKEDIQHPQGRVKRWNPMWYRIAAGLLVLLVSGISIYFYQQKQAEKEAYQQVMDALTLIQTNMQKGTENLHLLEEFRHLNTTNELFDIETQ</sequence>
<dbReference type="RefSeq" id="WP_382388406.1">
    <property type="nucleotide sequence ID" value="NZ_JBHLWI010000039.1"/>
</dbReference>
<organism evidence="2 3">
    <name type="scientific">Fontibacter flavus</name>
    <dbReference type="NCBI Taxonomy" id="654838"/>
    <lineage>
        <taxon>Bacteria</taxon>
        <taxon>Pseudomonadati</taxon>
        <taxon>Bacteroidota</taxon>
        <taxon>Cytophagia</taxon>
        <taxon>Cytophagales</taxon>
        <taxon>Cyclobacteriaceae</taxon>
        <taxon>Fontibacter</taxon>
    </lineage>
</organism>
<name>A0ABV6FVR9_9BACT</name>